<gene>
    <name evidence="2" type="primary">pcaD</name>
    <name evidence="2" type="ORF">ACFQE5_17050</name>
</gene>
<keyword evidence="2" id="KW-0378">Hydrolase</keyword>
<dbReference type="PRINTS" id="PR00111">
    <property type="entry name" value="ABHYDROLASE"/>
</dbReference>
<dbReference type="Proteomes" id="UP001596302">
    <property type="component" value="Unassembled WGS sequence"/>
</dbReference>
<dbReference type="EMBL" id="JBHSQW010000035">
    <property type="protein sequence ID" value="MFC5995918.1"/>
    <property type="molecule type" value="Genomic_DNA"/>
</dbReference>
<sequence>MTELHHVIDGPPDAPVLVLGPSLGTDLGLFDAQVAALADRFRIVRYDLRGHGSSPAPQGPYTMAALADDVLELADRLGIERFHYAGVSIGGAIGLWLGIHHGDRLASLAVCASAAQFADPPSWPVRAATVRAEGTEALVASRTGTWFVEQFAAEHPDEAKRLLTMLRQTTREGYAGCCEAIGSYDVRAELGRITARTLVIAGAEDPATPVEMVRAIADGIPGATFQVVPDAAHLVNAEQPGTVNDALAAHLDRR</sequence>
<proteinExistence type="predicted"/>
<dbReference type="Gene3D" id="3.40.50.1820">
    <property type="entry name" value="alpha/beta hydrolase"/>
    <property type="match status" value="1"/>
</dbReference>
<dbReference type="PANTHER" id="PTHR43433">
    <property type="entry name" value="HYDROLASE, ALPHA/BETA FOLD FAMILY PROTEIN"/>
    <property type="match status" value="1"/>
</dbReference>
<reference evidence="3" key="1">
    <citation type="journal article" date="2019" name="Int. J. Syst. Evol. Microbiol.">
        <title>The Global Catalogue of Microorganisms (GCM) 10K type strain sequencing project: providing services to taxonomists for standard genome sequencing and annotation.</title>
        <authorList>
            <consortium name="The Broad Institute Genomics Platform"/>
            <consortium name="The Broad Institute Genome Sequencing Center for Infectious Disease"/>
            <person name="Wu L."/>
            <person name="Ma J."/>
        </authorList>
    </citation>
    <scope>NUCLEOTIDE SEQUENCE [LARGE SCALE GENOMIC DNA]</scope>
    <source>
        <strain evidence="3">CCM 8391</strain>
    </source>
</reference>
<organism evidence="2 3">
    <name type="scientific">Pseudonocardia hispaniensis</name>
    <dbReference type="NCBI Taxonomy" id="904933"/>
    <lineage>
        <taxon>Bacteria</taxon>
        <taxon>Bacillati</taxon>
        <taxon>Actinomycetota</taxon>
        <taxon>Actinomycetes</taxon>
        <taxon>Pseudonocardiales</taxon>
        <taxon>Pseudonocardiaceae</taxon>
        <taxon>Pseudonocardia</taxon>
    </lineage>
</organism>
<name>A0ABW1J525_9PSEU</name>
<keyword evidence="3" id="KW-1185">Reference proteome</keyword>
<dbReference type="GO" id="GO:0047570">
    <property type="term" value="F:3-oxoadipate enol-lactonase activity"/>
    <property type="evidence" value="ECO:0007669"/>
    <property type="project" value="UniProtKB-EC"/>
</dbReference>
<dbReference type="EC" id="3.1.1.24" evidence="2"/>
<dbReference type="InterPro" id="IPR026968">
    <property type="entry name" value="PcaD/CatD"/>
</dbReference>
<dbReference type="SUPFAM" id="SSF53474">
    <property type="entry name" value="alpha/beta-Hydrolases"/>
    <property type="match status" value="1"/>
</dbReference>
<feature type="domain" description="AB hydrolase-1" evidence="1">
    <location>
        <begin position="15"/>
        <end position="238"/>
    </location>
</feature>
<dbReference type="InterPro" id="IPR050471">
    <property type="entry name" value="AB_hydrolase"/>
</dbReference>
<dbReference type="PANTHER" id="PTHR43433:SF5">
    <property type="entry name" value="AB HYDROLASE-1 DOMAIN-CONTAINING PROTEIN"/>
    <property type="match status" value="1"/>
</dbReference>
<dbReference type="RefSeq" id="WP_379586317.1">
    <property type="nucleotide sequence ID" value="NZ_JBHSQW010000035.1"/>
</dbReference>
<protein>
    <submittedName>
        <fullName evidence="2">3-oxoadipate enol-lactonase</fullName>
        <ecNumber evidence="2">3.1.1.24</ecNumber>
    </submittedName>
</protein>
<dbReference type="InterPro" id="IPR000073">
    <property type="entry name" value="AB_hydrolase_1"/>
</dbReference>
<evidence type="ECO:0000313" key="2">
    <source>
        <dbReference type="EMBL" id="MFC5995918.1"/>
    </source>
</evidence>
<evidence type="ECO:0000259" key="1">
    <source>
        <dbReference type="Pfam" id="PF00561"/>
    </source>
</evidence>
<dbReference type="InterPro" id="IPR029058">
    <property type="entry name" value="AB_hydrolase_fold"/>
</dbReference>
<comment type="caution">
    <text evidence="2">The sequence shown here is derived from an EMBL/GenBank/DDBJ whole genome shotgun (WGS) entry which is preliminary data.</text>
</comment>
<dbReference type="NCBIfam" id="TIGR02427">
    <property type="entry name" value="protocat_pcaD"/>
    <property type="match status" value="1"/>
</dbReference>
<dbReference type="Pfam" id="PF00561">
    <property type="entry name" value="Abhydrolase_1"/>
    <property type="match status" value="1"/>
</dbReference>
<evidence type="ECO:0000313" key="3">
    <source>
        <dbReference type="Proteomes" id="UP001596302"/>
    </source>
</evidence>
<accession>A0ABW1J525</accession>